<organism evidence="4 5">
    <name type="scientific">Achromobacter arsenitoxydans SY8</name>
    <dbReference type="NCBI Taxonomy" id="477184"/>
    <lineage>
        <taxon>Bacteria</taxon>
        <taxon>Pseudomonadati</taxon>
        <taxon>Pseudomonadota</taxon>
        <taxon>Betaproteobacteria</taxon>
        <taxon>Burkholderiales</taxon>
        <taxon>Alcaligenaceae</taxon>
        <taxon>Achromobacter</taxon>
    </lineage>
</organism>
<protein>
    <recommendedName>
        <fullName evidence="3">OmpA-like domain-containing protein</fullName>
    </recommendedName>
</protein>
<reference evidence="4 5" key="1">
    <citation type="journal article" date="2012" name="J. Bacteriol.">
        <title>Genome sequence of the highly efficient arsenite-oxidizing bacterium Achromobacter arsenitoxydans SY8.</title>
        <authorList>
            <person name="Li X."/>
            <person name="Hu Y."/>
            <person name="Gong J."/>
            <person name="Lin Y."/>
            <person name="Johnstone L."/>
            <person name="Rensing C."/>
            <person name="Wang G."/>
        </authorList>
    </citation>
    <scope>NUCLEOTIDE SEQUENCE [LARGE SCALE GENOMIC DNA]</scope>
    <source>
        <strain evidence="4 5">SY8</strain>
    </source>
</reference>
<dbReference type="PATRIC" id="fig|477184.5.peg.769"/>
<dbReference type="EMBL" id="AGUF01000016">
    <property type="protein sequence ID" value="EHK67717.1"/>
    <property type="molecule type" value="Genomic_DNA"/>
</dbReference>
<dbReference type="RefSeq" id="WP_008159050.1">
    <property type="nucleotide sequence ID" value="NZ_AGUF01000016.1"/>
</dbReference>
<dbReference type="InterPro" id="IPR017732">
    <property type="entry name" value="T4/T6SS_DotU"/>
</dbReference>
<feature type="transmembrane region" description="Helical" evidence="2">
    <location>
        <begin position="241"/>
        <end position="260"/>
    </location>
</feature>
<dbReference type="Pfam" id="PF00691">
    <property type="entry name" value="OmpA"/>
    <property type="match status" value="1"/>
</dbReference>
<dbReference type="NCBIfam" id="TIGR03349">
    <property type="entry name" value="IV_VI_DotU"/>
    <property type="match status" value="1"/>
</dbReference>
<dbReference type="Gene3D" id="3.30.1330.60">
    <property type="entry name" value="OmpA-like domain"/>
    <property type="match status" value="1"/>
</dbReference>
<dbReference type="CDD" id="cd07185">
    <property type="entry name" value="OmpA_C-like"/>
    <property type="match status" value="1"/>
</dbReference>
<sequence>MNAPGFDVRTFDFLTAPASLAPASPERDSPKVETALDEEGIAADFATRLEAVQASKNPLLEAAGPLLRLLASMPENLPDQTAILALRQLLVREIGVFQNICDKADVPWKNVAVARYCLCTALDEAANRSVWGAGGVWAAQGMLIAFEGEVDGGEKFFLLIGRMASDPEEYANALEVLYHILGLGFEGRYSVVADGHRHLEQIRQRLSALVARARDSASSELSVNWQGEGPAGQGLRRAVPGWLSAALALLITASVLGYLLNHVTALRDSVAQRISLVGIPGQQTVVGAAVAEPMQPASRLRLAELLKEEIARGLVKLREEPKRTLVTFPGDTMFVSGRSDVLPPMVAVLERVADEVRRVEGKVEVVGYTDNQPIRTRQFPDNQALSQKRAEFVRDVFLKRGMAPENAVAAGRGEFNPLGDNATAEGRAQNRRVELYVTSY</sequence>
<keyword evidence="2" id="KW-1133">Transmembrane helix</keyword>
<gene>
    <name evidence="4" type="ORF">KYC_03887</name>
</gene>
<dbReference type="InterPro" id="IPR017733">
    <property type="entry name" value="OmpA-like_dom_proteobacteria"/>
</dbReference>
<dbReference type="OrthoDB" id="345640at2"/>
<dbReference type="GO" id="GO:0016020">
    <property type="term" value="C:membrane"/>
    <property type="evidence" value="ECO:0007669"/>
    <property type="project" value="UniProtKB-UniRule"/>
</dbReference>
<dbReference type="InterPro" id="IPR006665">
    <property type="entry name" value="OmpA-like"/>
</dbReference>
<dbReference type="eggNOG" id="COG3455">
    <property type="taxonomic scope" value="Bacteria"/>
</dbReference>
<dbReference type="InterPro" id="IPR038522">
    <property type="entry name" value="T4/T6SS_DotU_sf"/>
</dbReference>
<proteinExistence type="predicted"/>
<name>H0F1Z1_9BURK</name>
<dbReference type="InterPro" id="IPR036737">
    <property type="entry name" value="OmpA-like_sf"/>
</dbReference>
<dbReference type="PANTHER" id="PTHR30329:SF19">
    <property type="entry name" value="OUTER MEMBRANE PROTEIN, OMPA FAMILY"/>
    <property type="match status" value="1"/>
</dbReference>
<keyword evidence="1 2" id="KW-0472">Membrane</keyword>
<comment type="caution">
    <text evidence="4">The sequence shown here is derived from an EMBL/GenBank/DDBJ whole genome shotgun (WGS) entry which is preliminary data.</text>
</comment>
<dbReference type="PANTHER" id="PTHR30329">
    <property type="entry name" value="STATOR ELEMENT OF FLAGELLAR MOTOR COMPLEX"/>
    <property type="match status" value="1"/>
</dbReference>
<dbReference type="Gene3D" id="1.25.40.590">
    <property type="entry name" value="Type IV / VI secretion system, DotU"/>
    <property type="match status" value="1"/>
</dbReference>
<evidence type="ECO:0000256" key="1">
    <source>
        <dbReference type="PROSITE-ProRule" id="PRU00473"/>
    </source>
</evidence>
<dbReference type="NCBIfam" id="TIGR03350">
    <property type="entry name" value="type_VI_ompA"/>
    <property type="match status" value="1"/>
</dbReference>
<dbReference type="SUPFAM" id="SSF103088">
    <property type="entry name" value="OmpA-like"/>
    <property type="match status" value="1"/>
</dbReference>
<evidence type="ECO:0000259" key="3">
    <source>
        <dbReference type="PROSITE" id="PS51123"/>
    </source>
</evidence>
<evidence type="ECO:0000313" key="4">
    <source>
        <dbReference type="EMBL" id="EHK67717.1"/>
    </source>
</evidence>
<dbReference type="Proteomes" id="UP000003113">
    <property type="component" value="Unassembled WGS sequence"/>
</dbReference>
<dbReference type="eggNOG" id="COG1360">
    <property type="taxonomic scope" value="Bacteria"/>
</dbReference>
<evidence type="ECO:0000256" key="2">
    <source>
        <dbReference type="SAM" id="Phobius"/>
    </source>
</evidence>
<accession>H0F1Z1</accession>
<keyword evidence="5" id="KW-1185">Reference proteome</keyword>
<dbReference type="InterPro" id="IPR050330">
    <property type="entry name" value="Bact_OuterMem_StrucFunc"/>
</dbReference>
<dbReference type="NCBIfam" id="NF038228">
    <property type="entry name" value="IcmH_DotU_IVB"/>
    <property type="match status" value="1"/>
</dbReference>
<dbReference type="Pfam" id="PF09850">
    <property type="entry name" value="DotU"/>
    <property type="match status" value="1"/>
</dbReference>
<feature type="domain" description="OmpA-like" evidence="3">
    <location>
        <begin position="321"/>
        <end position="440"/>
    </location>
</feature>
<evidence type="ECO:0000313" key="5">
    <source>
        <dbReference type="Proteomes" id="UP000003113"/>
    </source>
</evidence>
<dbReference type="PROSITE" id="PS51123">
    <property type="entry name" value="OMPA_2"/>
    <property type="match status" value="1"/>
</dbReference>
<keyword evidence="2" id="KW-0812">Transmembrane</keyword>
<dbReference type="STRING" id="477184.KYC_03887"/>
<dbReference type="AlphaFoldDB" id="H0F1Z1"/>